<comment type="caution">
    <text evidence="2">The sequence shown here is derived from an EMBL/GenBank/DDBJ whole genome shotgun (WGS) entry which is preliminary data.</text>
</comment>
<keyword evidence="3" id="KW-1185">Reference proteome</keyword>
<sequence>MTIPRQLLTNINSGKCFALVGSGFSTALRYPSWKRMAQDAVARAKLDATELDILQNLIKNEDFPEVFERLVEPAGGMKALCDEISASFSPGSGFGDAYRFITKWPIRCYLTTNYEDEIARHLDEVGVHFTTLLNSQADFAQVIASTQNRIVKIHGDLTTPEDIVLTTSQYSEFSSGGARQYFRSKLTSILQMVPVLVVGHSMADRDLQFILELAKESASATNPIFMIVADADRGQSEKLLKQYNIRIISYSNADGDHRNLAKLLRQIDRFVVPRSGSRRVPLDFPDSRESETAVSLYVHSSLGFGGHEGMLQRAIQPQVLSVVVSEPSGIEIGEIPSHLLPVEIQKLSTFDAELQASVNELVSMQQVVEDKGIVEATDSGRAELAIMQGKRSSDEDQFYGALEKRLRRCKDSDDVQVLIQGFKKAIVEVFRKRGLATAEMLFKGNSFEPADMPELFESVFPPAAEVEDFDLRTEYCNAIMDILTDPNEDQQRYLAHLSQGFFAFHMFGLDPTGQEIRKKIAQDTLWILDSNILMPILAKQSSQHEFMVSLVNKLKELGIRFITTPKIAKEIHIAWNWMQQQLRNVPNGGERVALLQTIQSDSYTENPFVDGFINGAVVADWRGLDEYRLSIGFNPTSGFIDALERLGVAIVEVDAVDPSVDSNEIQLLSDEIYSKREDAGTLRAGATQTTAEAEVIYLIRHLRTEKTFRGEAVSEAFFVSTSRLLDHMYQKTDGLITWYPDSLHNHLSYLHGGAIDPEAAFDAITTSFYAAGVSVVDKGVYQRYFAPAVSEASATLGKEIDNYAAAVSSTVAEVQQDKERVQSQFARLPELEKPMFVEQLGWEAARRNEQRANAAEAAKQESDRLRKIEIENIKNQYDRKGSERARHEAGRQKNLSNPKHQRKLERQKKKRKKKR</sequence>
<evidence type="ECO:0000313" key="2">
    <source>
        <dbReference type="EMBL" id="KLU02306.1"/>
    </source>
</evidence>
<dbReference type="PATRIC" id="fig|595434.4.peg.5104"/>
<dbReference type="Proteomes" id="UP000036367">
    <property type="component" value="Unassembled WGS sequence"/>
</dbReference>
<feature type="region of interest" description="Disordered" evidence="1">
    <location>
        <begin position="868"/>
        <end position="915"/>
    </location>
</feature>
<organism evidence="2 3">
    <name type="scientific">Rhodopirellula islandica</name>
    <dbReference type="NCBI Taxonomy" id="595434"/>
    <lineage>
        <taxon>Bacteria</taxon>
        <taxon>Pseudomonadati</taxon>
        <taxon>Planctomycetota</taxon>
        <taxon>Planctomycetia</taxon>
        <taxon>Pirellulales</taxon>
        <taxon>Pirellulaceae</taxon>
        <taxon>Rhodopirellula</taxon>
    </lineage>
</organism>
<dbReference type="STRING" id="595434.RISK_005372"/>
<evidence type="ECO:0000313" key="3">
    <source>
        <dbReference type="Proteomes" id="UP000036367"/>
    </source>
</evidence>
<proteinExistence type="predicted"/>
<dbReference type="EMBL" id="LECT01000044">
    <property type="protein sequence ID" value="KLU02306.1"/>
    <property type="molecule type" value="Genomic_DNA"/>
</dbReference>
<name>A0A0J1B748_RHOIS</name>
<protein>
    <submittedName>
        <fullName evidence="2">SIR2-like domain protein</fullName>
    </submittedName>
</protein>
<gene>
    <name evidence="2" type="ORF">RISK_005372</name>
</gene>
<reference evidence="2" key="1">
    <citation type="submission" date="2015-05" db="EMBL/GenBank/DDBJ databases">
        <title>Permanent draft genome of Rhodopirellula islandicus K833.</title>
        <authorList>
            <person name="Kizina J."/>
            <person name="Richter M."/>
            <person name="Glockner F.O."/>
            <person name="Harder J."/>
        </authorList>
    </citation>
    <scope>NUCLEOTIDE SEQUENCE [LARGE SCALE GENOMIC DNA]</scope>
    <source>
        <strain evidence="2">K833</strain>
    </source>
</reference>
<dbReference type="AlphaFoldDB" id="A0A0J1B748"/>
<feature type="compositionally biased region" description="Basic and acidic residues" evidence="1">
    <location>
        <begin position="868"/>
        <end position="891"/>
    </location>
</feature>
<feature type="compositionally biased region" description="Basic residues" evidence="1">
    <location>
        <begin position="899"/>
        <end position="915"/>
    </location>
</feature>
<evidence type="ECO:0000256" key="1">
    <source>
        <dbReference type="SAM" id="MobiDB-lite"/>
    </source>
</evidence>
<dbReference type="Pfam" id="PF13289">
    <property type="entry name" value="SIR2_2"/>
    <property type="match status" value="1"/>
</dbReference>
<accession>A0A0J1B748</accession>